<organism evidence="1 2">
    <name type="scientific">Vigna angularis var. angularis</name>
    <dbReference type="NCBI Taxonomy" id="157739"/>
    <lineage>
        <taxon>Eukaryota</taxon>
        <taxon>Viridiplantae</taxon>
        <taxon>Streptophyta</taxon>
        <taxon>Embryophyta</taxon>
        <taxon>Tracheophyta</taxon>
        <taxon>Spermatophyta</taxon>
        <taxon>Magnoliopsida</taxon>
        <taxon>eudicotyledons</taxon>
        <taxon>Gunneridae</taxon>
        <taxon>Pentapetalae</taxon>
        <taxon>rosids</taxon>
        <taxon>fabids</taxon>
        <taxon>Fabales</taxon>
        <taxon>Fabaceae</taxon>
        <taxon>Papilionoideae</taxon>
        <taxon>50 kb inversion clade</taxon>
        <taxon>NPAAA clade</taxon>
        <taxon>indigoferoid/millettioid clade</taxon>
        <taxon>Phaseoleae</taxon>
        <taxon>Vigna</taxon>
    </lineage>
</organism>
<accession>A0A0S3RLZ2</accession>
<reference evidence="1 2" key="1">
    <citation type="journal article" date="2015" name="Sci. Rep.">
        <title>The power of single molecule real-time sequencing technology in the de novo assembly of a eukaryotic genome.</title>
        <authorList>
            <person name="Sakai H."/>
            <person name="Naito K."/>
            <person name="Ogiso-Tanaka E."/>
            <person name="Takahashi Y."/>
            <person name="Iseki K."/>
            <person name="Muto C."/>
            <person name="Satou K."/>
            <person name="Teruya K."/>
            <person name="Shiroma A."/>
            <person name="Shimoji M."/>
            <person name="Hirano T."/>
            <person name="Itoh T."/>
            <person name="Kaga A."/>
            <person name="Tomooka N."/>
        </authorList>
    </citation>
    <scope>NUCLEOTIDE SEQUENCE [LARGE SCALE GENOMIC DNA]</scope>
    <source>
        <strain evidence="2">cv. Shumari</strain>
    </source>
</reference>
<keyword evidence="2" id="KW-1185">Reference proteome</keyword>
<proteinExistence type="predicted"/>
<dbReference type="AlphaFoldDB" id="A0A0S3RLZ2"/>
<gene>
    <name evidence="1" type="primary">Vigan.03G142200</name>
    <name evidence="1" type="ORF">VIGAN_03142200</name>
</gene>
<dbReference type="Proteomes" id="UP000291084">
    <property type="component" value="Chromosome 3"/>
</dbReference>
<evidence type="ECO:0000313" key="1">
    <source>
        <dbReference type="EMBL" id="BAT81645.1"/>
    </source>
</evidence>
<dbReference type="EMBL" id="AP015036">
    <property type="protein sequence ID" value="BAT81645.1"/>
    <property type="molecule type" value="Genomic_DNA"/>
</dbReference>
<protein>
    <submittedName>
        <fullName evidence="1">Uncharacterized protein</fullName>
    </submittedName>
</protein>
<name>A0A0S3RLZ2_PHAAN</name>
<feature type="non-terminal residue" evidence="1">
    <location>
        <position position="70"/>
    </location>
</feature>
<sequence>MGFDAATTRVHPTTVSFKPPEATPIPIRRNPFAVLASNFPLCNSETLIWVERGCHMSNPNPFSFNPLLKH</sequence>
<evidence type="ECO:0000313" key="2">
    <source>
        <dbReference type="Proteomes" id="UP000291084"/>
    </source>
</evidence>